<evidence type="ECO:0000313" key="3">
    <source>
        <dbReference type="EMBL" id="MFC2255103.1"/>
    </source>
</evidence>
<protein>
    <submittedName>
        <fullName evidence="3">Transposase</fullName>
    </submittedName>
</protein>
<comment type="caution">
    <text evidence="3">The sequence shown here is derived from an EMBL/GenBank/DDBJ whole genome shotgun (WGS) entry which is preliminary data.</text>
</comment>
<evidence type="ECO:0000313" key="4">
    <source>
        <dbReference type="Proteomes" id="UP001595190"/>
    </source>
</evidence>
<dbReference type="EMBL" id="JBHGPK010000077">
    <property type="protein sequence ID" value="MFC2255103.1"/>
    <property type="molecule type" value="Genomic_DNA"/>
</dbReference>
<evidence type="ECO:0000259" key="2">
    <source>
        <dbReference type="Pfam" id="PF02371"/>
    </source>
</evidence>
<keyword evidence="1" id="KW-0175">Coiled coil</keyword>
<dbReference type="InterPro" id="IPR003346">
    <property type="entry name" value="Transposase_20"/>
</dbReference>
<dbReference type="PANTHER" id="PTHR33055">
    <property type="entry name" value="TRANSPOSASE FOR INSERTION SEQUENCE ELEMENT IS1111A"/>
    <property type="match status" value="1"/>
</dbReference>
<name>A0ABV6ZSC8_9HYPH</name>
<organism evidence="3 4">
    <name type="scientific">Labrys neptuniae</name>
    <dbReference type="NCBI Taxonomy" id="376174"/>
    <lineage>
        <taxon>Bacteria</taxon>
        <taxon>Pseudomonadati</taxon>
        <taxon>Pseudomonadota</taxon>
        <taxon>Alphaproteobacteria</taxon>
        <taxon>Hyphomicrobiales</taxon>
        <taxon>Xanthobacteraceae</taxon>
        <taxon>Labrys</taxon>
    </lineage>
</organism>
<feature type="domain" description="Transposase IS116/IS110/IS902 C-terminal" evidence="2">
    <location>
        <begin position="34"/>
        <end position="84"/>
    </location>
</feature>
<evidence type="ECO:0000256" key="1">
    <source>
        <dbReference type="SAM" id="Coils"/>
    </source>
</evidence>
<proteinExistence type="predicted"/>
<sequence length="244" mass="25608">MDIALKTMLDNQIGALERRIENAIAQEECLAAKARLLRSIPGVGPVSAAMLIAEMPELGRMTAGQAAAMTGLAPVPHDSGTVARNPFVTVTAKGGDTCSSVKIFRAQDTLIANSRSKANPPTALLSLESAVHPDIASMLPSRNTWANLPAGRCPDAVHIPSTEYVGAVPPPFNNPKRCVSLVNGIRSIEDRAANADRGKTCITTWPPASSGTLVSPATILAILSIRNCLIRSAAPADKLKTDRS</sequence>
<feature type="coiled-coil region" evidence="1">
    <location>
        <begin position="6"/>
        <end position="33"/>
    </location>
</feature>
<dbReference type="Proteomes" id="UP001595190">
    <property type="component" value="Unassembled WGS sequence"/>
</dbReference>
<dbReference type="Pfam" id="PF02371">
    <property type="entry name" value="Transposase_20"/>
    <property type="match status" value="1"/>
</dbReference>
<dbReference type="InterPro" id="IPR047650">
    <property type="entry name" value="Transpos_IS110"/>
</dbReference>
<dbReference type="RefSeq" id="WP_394315673.1">
    <property type="nucleotide sequence ID" value="NZ_JBHGPK010000077.1"/>
</dbReference>
<accession>A0ABV6ZSC8</accession>
<reference evidence="3 4" key="1">
    <citation type="submission" date="2024-09" db="EMBL/GenBank/DDBJ databases">
        <title>Description of Labrys sedimenti sp. nov., isolated from a diclofenac-degrading enrichment culture, and genome-based reclassification of Labrys portucalensis as a later heterotypic synonym of Labrys neptuniae.</title>
        <authorList>
            <person name="Tancsics A."/>
            <person name="Csepanyi A."/>
        </authorList>
    </citation>
    <scope>NUCLEOTIDE SEQUENCE [LARGE SCALE GENOMIC DNA]</scope>
    <source>
        <strain evidence="3 4">LMG 23412</strain>
    </source>
</reference>
<dbReference type="PANTHER" id="PTHR33055:SF13">
    <property type="entry name" value="TRANSPOSASE"/>
    <property type="match status" value="1"/>
</dbReference>
<gene>
    <name evidence="3" type="ORF">ACETRX_36595</name>
</gene>